<feature type="transmembrane region" description="Helical" evidence="7">
    <location>
        <begin position="267"/>
        <end position="288"/>
    </location>
</feature>
<evidence type="ECO:0000256" key="1">
    <source>
        <dbReference type="ARBA" id="ARBA00004651"/>
    </source>
</evidence>
<comment type="subcellular location">
    <subcellularLocation>
        <location evidence="1 7">Cell membrane</location>
        <topology evidence="1 7">Multi-pass membrane protein</topology>
    </subcellularLocation>
</comment>
<keyword evidence="3" id="KW-1003">Cell membrane</keyword>
<protein>
    <submittedName>
        <fullName evidence="9">Sugar ABC transporter permease</fullName>
    </submittedName>
</protein>
<dbReference type="GO" id="GO:0005886">
    <property type="term" value="C:plasma membrane"/>
    <property type="evidence" value="ECO:0007669"/>
    <property type="project" value="UniProtKB-SubCell"/>
</dbReference>
<feature type="transmembrane region" description="Helical" evidence="7">
    <location>
        <begin position="110"/>
        <end position="130"/>
    </location>
</feature>
<organism evidence="9 10">
    <name type="scientific">Paenibacillus lutimineralis</name>
    <dbReference type="NCBI Taxonomy" id="2707005"/>
    <lineage>
        <taxon>Bacteria</taxon>
        <taxon>Bacillati</taxon>
        <taxon>Bacillota</taxon>
        <taxon>Bacilli</taxon>
        <taxon>Bacillales</taxon>
        <taxon>Paenibacillaceae</taxon>
        <taxon>Paenibacillus</taxon>
    </lineage>
</organism>
<proteinExistence type="inferred from homology"/>
<comment type="similarity">
    <text evidence="7">Belongs to the binding-protein-dependent transport system permease family.</text>
</comment>
<dbReference type="RefSeq" id="WP_127000828.1">
    <property type="nucleotide sequence ID" value="NZ_CP034346.1"/>
</dbReference>
<dbReference type="EMBL" id="CP034346">
    <property type="protein sequence ID" value="AZS16330.1"/>
    <property type="molecule type" value="Genomic_DNA"/>
</dbReference>
<dbReference type="PANTHER" id="PTHR30193">
    <property type="entry name" value="ABC TRANSPORTER PERMEASE PROTEIN"/>
    <property type="match status" value="1"/>
</dbReference>
<evidence type="ECO:0000256" key="7">
    <source>
        <dbReference type="RuleBase" id="RU363032"/>
    </source>
</evidence>
<feature type="domain" description="ABC transmembrane type-1" evidence="8">
    <location>
        <begin position="73"/>
        <end position="286"/>
    </location>
</feature>
<dbReference type="PROSITE" id="PS50928">
    <property type="entry name" value="ABC_TM1"/>
    <property type="match status" value="1"/>
</dbReference>
<evidence type="ECO:0000259" key="8">
    <source>
        <dbReference type="PROSITE" id="PS50928"/>
    </source>
</evidence>
<dbReference type="Gene3D" id="1.10.3720.10">
    <property type="entry name" value="MetI-like"/>
    <property type="match status" value="1"/>
</dbReference>
<dbReference type="InterPro" id="IPR051393">
    <property type="entry name" value="ABC_transporter_permease"/>
</dbReference>
<evidence type="ECO:0000256" key="3">
    <source>
        <dbReference type="ARBA" id="ARBA00022475"/>
    </source>
</evidence>
<evidence type="ECO:0000313" key="10">
    <source>
        <dbReference type="Proteomes" id="UP000270678"/>
    </source>
</evidence>
<keyword evidence="4 7" id="KW-0812">Transmembrane</keyword>
<keyword evidence="5 7" id="KW-1133">Transmembrane helix</keyword>
<feature type="transmembrane region" description="Helical" evidence="7">
    <location>
        <begin position="12"/>
        <end position="35"/>
    </location>
</feature>
<dbReference type="InterPro" id="IPR035906">
    <property type="entry name" value="MetI-like_sf"/>
</dbReference>
<dbReference type="GO" id="GO:0055085">
    <property type="term" value="P:transmembrane transport"/>
    <property type="evidence" value="ECO:0007669"/>
    <property type="project" value="InterPro"/>
</dbReference>
<keyword evidence="2 7" id="KW-0813">Transport</keyword>
<dbReference type="Proteomes" id="UP000270678">
    <property type="component" value="Chromosome"/>
</dbReference>
<reference evidence="10" key="1">
    <citation type="submission" date="2018-12" db="EMBL/GenBank/DDBJ databases">
        <title>Complete genome sequence of Paenibacillus sp. MBLB1234.</title>
        <authorList>
            <person name="Nam Y.-D."/>
            <person name="Kang J."/>
            <person name="Chung W.-H."/>
            <person name="Park Y.S."/>
        </authorList>
    </citation>
    <scope>NUCLEOTIDE SEQUENCE [LARGE SCALE GENOMIC DNA]</scope>
    <source>
        <strain evidence="10">MBLB1234</strain>
    </source>
</reference>
<evidence type="ECO:0000313" key="9">
    <source>
        <dbReference type="EMBL" id="AZS16330.1"/>
    </source>
</evidence>
<dbReference type="PANTHER" id="PTHR30193:SF37">
    <property type="entry name" value="INNER MEMBRANE ABC TRANSPORTER PERMEASE PROTEIN YCJO"/>
    <property type="match status" value="1"/>
</dbReference>
<dbReference type="OrthoDB" id="9788108at2"/>
<feature type="transmembrane region" description="Helical" evidence="7">
    <location>
        <begin position="159"/>
        <end position="184"/>
    </location>
</feature>
<feature type="transmembrane region" description="Helical" evidence="7">
    <location>
        <begin position="78"/>
        <end position="98"/>
    </location>
</feature>
<evidence type="ECO:0000256" key="6">
    <source>
        <dbReference type="ARBA" id="ARBA00023136"/>
    </source>
</evidence>
<feature type="transmembrane region" description="Helical" evidence="7">
    <location>
        <begin position="205"/>
        <end position="230"/>
    </location>
</feature>
<dbReference type="KEGG" id="plut:EI981_19015"/>
<dbReference type="InterPro" id="IPR000515">
    <property type="entry name" value="MetI-like"/>
</dbReference>
<gene>
    <name evidence="9" type="ORF">EI981_19015</name>
</gene>
<dbReference type="CDD" id="cd06261">
    <property type="entry name" value="TM_PBP2"/>
    <property type="match status" value="1"/>
</dbReference>
<evidence type="ECO:0000256" key="5">
    <source>
        <dbReference type="ARBA" id="ARBA00022989"/>
    </source>
</evidence>
<dbReference type="SUPFAM" id="SSF161098">
    <property type="entry name" value="MetI-like"/>
    <property type="match status" value="1"/>
</dbReference>
<keyword evidence="6 7" id="KW-0472">Membrane</keyword>
<keyword evidence="10" id="KW-1185">Reference proteome</keyword>
<evidence type="ECO:0000256" key="2">
    <source>
        <dbReference type="ARBA" id="ARBA00022448"/>
    </source>
</evidence>
<dbReference type="AlphaFoldDB" id="A0A3Q9IAD2"/>
<evidence type="ECO:0000256" key="4">
    <source>
        <dbReference type="ARBA" id="ARBA00022692"/>
    </source>
</evidence>
<accession>A0A3Q9IAD2</accession>
<sequence>MKQRKQSFYNSIAGYLFVLPMLLTTMLLTIIPIFLSGIISFTDWNFITGLGNIHFIGFGNYEELFKDEHFWRAMKNNLTMILTVPFSMIIALVLAVLIDRVTYFKSFFKVIYFMPFISSFVAVSLLWRVLYHPTSGPINGFLKSIGIANPPLWLADPQYALIAVMIIMVWTGLGFNMILFIAGLQGIPKDLYEAADMDGASKFRQFMNVTIPMLSPTIFFLLITGIIGSFKVFDLVMVLTEGGPAGSTSVIVHYLYEVAFVNLRSGYASAIGILLLFSLMIVTVVQWFGQKKWVNY</sequence>
<dbReference type="Pfam" id="PF00528">
    <property type="entry name" value="BPD_transp_1"/>
    <property type="match status" value="1"/>
</dbReference>
<name>A0A3Q9IAD2_9BACL</name>